<evidence type="ECO:0000256" key="14">
    <source>
        <dbReference type="ARBA" id="ARBA00023288"/>
    </source>
</evidence>
<evidence type="ECO:0000256" key="6">
    <source>
        <dbReference type="ARBA" id="ARBA00022630"/>
    </source>
</evidence>
<dbReference type="Pfam" id="PF02424">
    <property type="entry name" value="ApbE"/>
    <property type="match status" value="1"/>
</dbReference>
<evidence type="ECO:0000256" key="7">
    <source>
        <dbReference type="ARBA" id="ARBA00022679"/>
    </source>
</evidence>
<dbReference type="InterPro" id="IPR024932">
    <property type="entry name" value="ApbE"/>
</dbReference>
<evidence type="ECO:0000256" key="13">
    <source>
        <dbReference type="ARBA" id="ARBA00023139"/>
    </source>
</evidence>
<keyword evidence="7 18" id="KW-0808">Transferase</keyword>
<gene>
    <name evidence="20" type="ORF">VHA_001729</name>
</gene>
<evidence type="ECO:0000256" key="3">
    <source>
        <dbReference type="ARBA" id="ARBA00016337"/>
    </source>
</evidence>
<dbReference type="GO" id="GO:0016740">
    <property type="term" value="F:transferase activity"/>
    <property type="evidence" value="ECO:0007669"/>
    <property type="project" value="UniProtKB-UniRule"/>
</dbReference>
<evidence type="ECO:0000256" key="4">
    <source>
        <dbReference type="ARBA" id="ARBA00022475"/>
    </source>
</evidence>
<evidence type="ECO:0000256" key="16">
    <source>
        <dbReference type="ARBA" id="ARBA00048540"/>
    </source>
</evidence>
<comment type="catalytic activity">
    <reaction evidence="16 18">
        <text>L-threonyl-[protein] + FAD = FMN-L-threonyl-[protein] + AMP + H(+)</text>
        <dbReference type="Rhea" id="RHEA:36847"/>
        <dbReference type="Rhea" id="RHEA-COMP:11060"/>
        <dbReference type="Rhea" id="RHEA-COMP:11061"/>
        <dbReference type="ChEBI" id="CHEBI:15378"/>
        <dbReference type="ChEBI" id="CHEBI:30013"/>
        <dbReference type="ChEBI" id="CHEBI:57692"/>
        <dbReference type="ChEBI" id="CHEBI:74257"/>
        <dbReference type="ChEBI" id="CHEBI:456215"/>
        <dbReference type="EC" id="2.7.1.180"/>
    </reaction>
</comment>
<evidence type="ECO:0000256" key="8">
    <source>
        <dbReference type="ARBA" id="ARBA00022723"/>
    </source>
</evidence>
<feature type="binding site" evidence="19">
    <location>
        <position position="303"/>
    </location>
    <ligand>
        <name>Mg(2+)</name>
        <dbReference type="ChEBI" id="CHEBI:18420"/>
    </ligand>
</feature>
<dbReference type="PIRSF" id="PIRSF006268">
    <property type="entry name" value="ApbE"/>
    <property type="match status" value="1"/>
</dbReference>
<feature type="binding site" evidence="19">
    <location>
        <position position="307"/>
    </location>
    <ligand>
        <name>Mg(2+)</name>
        <dbReference type="ChEBI" id="CHEBI:18420"/>
    </ligand>
</feature>
<evidence type="ECO:0000256" key="15">
    <source>
        <dbReference type="ARBA" id="ARBA00031306"/>
    </source>
</evidence>
<feature type="binding site" evidence="19">
    <location>
        <position position="189"/>
    </location>
    <ligand>
        <name>Mg(2+)</name>
        <dbReference type="ChEBI" id="CHEBI:18420"/>
    </ligand>
</feature>
<keyword evidence="14 20" id="KW-0449">Lipoprotein</keyword>
<dbReference type="eggNOG" id="COG1477">
    <property type="taxonomic scope" value="Bacteria"/>
</dbReference>
<reference evidence="20 21" key="1">
    <citation type="submission" date="2009-10" db="EMBL/GenBank/DDBJ databases">
        <authorList>
            <consortium name="Los Alamos National Laboratory (LANL)"/>
            <consortium name="National Microbial Pathogen Data Resource (NMPDR)"/>
            <person name="Saunders E.H."/>
            <person name="Munk A.C."/>
            <person name="Tapia R."/>
            <person name="Green L."/>
            <person name="Rogers Y."/>
            <person name="Detter J.C."/>
            <person name="Bruce D."/>
            <person name="Brettin T.S."/>
            <person name="Colwell R.R."/>
            <person name="Huq A."/>
            <person name="Grim C.J."/>
            <person name="Hasan N.A."/>
            <person name="Bartels D."/>
            <person name="Vonstein V."/>
        </authorList>
    </citation>
    <scope>NUCLEOTIDE SEQUENCE [LARGE SCALE GENOMIC DNA]</scope>
    <source>
        <strain evidence="20 21">CIP 101886</strain>
    </source>
</reference>
<keyword evidence="6 18" id="KW-0285">Flavoprotein</keyword>
<keyword evidence="12" id="KW-0472">Membrane</keyword>
<dbReference type="GO" id="GO:0005886">
    <property type="term" value="C:plasma membrane"/>
    <property type="evidence" value="ECO:0007669"/>
    <property type="project" value="UniProtKB-SubCell"/>
</dbReference>
<keyword evidence="9" id="KW-0732">Signal</keyword>
<comment type="caution">
    <text evidence="20">The sequence shown here is derived from an EMBL/GenBank/DDBJ whole genome shotgun (WGS) entry which is preliminary data.</text>
</comment>
<dbReference type="GO" id="GO:0046872">
    <property type="term" value="F:metal ion binding"/>
    <property type="evidence" value="ECO:0007669"/>
    <property type="project" value="UniProtKB-UniRule"/>
</dbReference>
<protein>
    <recommendedName>
        <fullName evidence="3 18">FAD:protein FMN transferase</fullName>
        <ecNumber evidence="2 18">2.7.1.180</ecNumber>
    </recommendedName>
    <alternativeName>
        <fullName evidence="15 18">Flavin transferase</fullName>
    </alternativeName>
</protein>
<keyword evidence="4" id="KW-1003">Cell membrane</keyword>
<comment type="similarity">
    <text evidence="1 18">Belongs to the ApbE family.</text>
</comment>
<dbReference type="SUPFAM" id="SSF143631">
    <property type="entry name" value="ApbE-like"/>
    <property type="match status" value="1"/>
</dbReference>
<dbReference type="Gene3D" id="3.10.520.10">
    <property type="entry name" value="ApbE-like domains"/>
    <property type="match status" value="1"/>
</dbReference>
<dbReference type="PANTHER" id="PTHR30040:SF2">
    <property type="entry name" value="FAD:PROTEIN FMN TRANSFERASE"/>
    <property type="match status" value="1"/>
</dbReference>
<keyword evidence="10 18" id="KW-0274">FAD</keyword>
<evidence type="ECO:0000256" key="10">
    <source>
        <dbReference type="ARBA" id="ARBA00022827"/>
    </source>
</evidence>
<evidence type="ECO:0000256" key="12">
    <source>
        <dbReference type="ARBA" id="ARBA00023136"/>
    </source>
</evidence>
<keyword evidence="21" id="KW-1185">Reference proteome</keyword>
<organism evidence="20 21">
    <name type="scientific">Grimontia hollisae CIP 101886</name>
    <dbReference type="NCBI Taxonomy" id="675812"/>
    <lineage>
        <taxon>Bacteria</taxon>
        <taxon>Pseudomonadati</taxon>
        <taxon>Pseudomonadota</taxon>
        <taxon>Gammaproteobacteria</taxon>
        <taxon>Vibrionales</taxon>
        <taxon>Vibrionaceae</taxon>
        <taxon>Grimontia</taxon>
    </lineage>
</organism>
<keyword evidence="8 18" id="KW-0479">Metal-binding</keyword>
<evidence type="ECO:0000256" key="18">
    <source>
        <dbReference type="PIRNR" id="PIRNR006268"/>
    </source>
</evidence>
<comment type="subcellular location">
    <subcellularLocation>
        <location evidence="17">Cell inner membrane</location>
        <topology evidence="17">Lipid-anchor</topology>
        <orientation evidence="17">Periplasmic side</orientation>
    </subcellularLocation>
</comment>
<evidence type="ECO:0000256" key="19">
    <source>
        <dbReference type="PIRSR" id="PIRSR006268-2"/>
    </source>
</evidence>
<evidence type="ECO:0000256" key="1">
    <source>
        <dbReference type="ARBA" id="ARBA00008282"/>
    </source>
</evidence>
<sequence>MILSDPFYHQLDNLMKKFLLSVGLLIGSLLTLTGCEQAPAQVHLTGSTMGTYYSVKYIAEGDLPNQTAVQSEIDARLELVNDQMSTYRKDSELSRFNQLTDSRPFTVSKDTAKVVKEAIRLNQLSGGALDVTVGPLVNLWGFGPEGRPDRVPTDAQIAERRALTGIEFLAVDGNNLIKTNPGLYVDLSSIAKGFGVDVVAEYLASLGIDNYLVEIGGELQLKGVNGEGHPWRIAIEKPSNEQQTVQEIIAPGDMAIATSGDYRNYFEENGVRYSHTIDPTTAKPINHRLVSVTVLDKSCMTADGLSTAFMVMGPDKALTLANQENIPAFFIVKTDNGFQEVASDAFKQYLTH</sequence>
<accession>D0I7K5</accession>
<evidence type="ECO:0000256" key="5">
    <source>
        <dbReference type="ARBA" id="ARBA00022519"/>
    </source>
</evidence>
<dbReference type="InterPro" id="IPR003374">
    <property type="entry name" value="ApbE-like_sf"/>
</dbReference>
<comment type="cofactor">
    <cofactor evidence="19">
        <name>Mg(2+)</name>
        <dbReference type="ChEBI" id="CHEBI:18420"/>
    </cofactor>
    <cofactor evidence="19">
        <name>Mn(2+)</name>
        <dbReference type="ChEBI" id="CHEBI:29035"/>
    </cofactor>
    <text evidence="19">Magnesium. Can also use manganese.</text>
</comment>
<name>D0I7K5_GRIHO</name>
<dbReference type="PANTHER" id="PTHR30040">
    <property type="entry name" value="THIAMINE BIOSYNTHESIS LIPOPROTEIN APBE"/>
    <property type="match status" value="1"/>
</dbReference>
<evidence type="ECO:0000256" key="9">
    <source>
        <dbReference type="ARBA" id="ARBA00022729"/>
    </source>
</evidence>
<evidence type="ECO:0000256" key="11">
    <source>
        <dbReference type="ARBA" id="ARBA00022842"/>
    </source>
</evidence>
<keyword evidence="5" id="KW-0997">Cell inner membrane</keyword>
<dbReference type="AlphaFoldDB" id="D0I7K5"/>
<evidence type="ECO:0000256" key="2">
    <source>
        <dbReference type="ARBA" id="ARBA00011955"/>
    </source>
</evidence>
<dbReference type="FunFam" id="3.10.520.10:FF:000001">
    <property type="entry name" value="FAD:protein FMN transferase"/>
    <property type="match status" value="1"/>
</dbReference>
<evidence type="ECO:0000313" key="20">
    <source>
        <dbReference type="EMBL" id="EEY72624.1"/>
    </source>
</evidence>
<evidence type="ECO:0000313" key="21">
    <source>
        <dbReference type="Proteomes" id="UP000003604"/>
    </source>
</evidence>
<dbReference type="Proteomes" id="UP000003604">
    <property type="component" value="Unassembled WGS sequence"/>
</dbReference>
<evidence type="ECO:0000256" key="17">
    <source>
        <dbReference type="ARBA" id="ARBA00060485"/>
    </source>
</evidence>
<keyword evidence="11 18" id="KW-0460">Magnesium</keyword>
<dbReference type="EMBL" id="ADAQ01000011">
    <property type="protein sequence ID" value="EEY72624.1"/>
    <property type="molecule type" value="Genomic_DNA"/>
</dbReference>
<proteinExistence type="inferred from homology"/>
<keyword evidence="13" id="KW-0564">Palmitate</keyword>
<dbReference type="EC" id="2.7.1.180" evidence="2 18"/>